<feature type="region of interest" description="Disordered" evidence="10">
    <location>
        <begin position="1"/>
        <end position="21"/>
    </location>
</feature>
<dbReference type="GO" id="GO:0006488">
    <property type="term" value="P:dolichol-linked oligosaccharide biosynthetic process"/>
    <property type="evidence" value="ECO:0007669"/>
    <property type="project" value="InterPro"/>
</dbReference>
<feature type="transmembrane region" description="Helical" evidence="9">
    <location>
        <begin position="489"/>
        <end position="513"/>
    </location>
</feature>
<feature type="transmembrane region" description="Helical" evidence="9">
    <location>
        <begin position="93"/>
        <end position="113"/>
    </location>
</feature>
<feature type="transmembrane region" description="Helical" evidence="9">
    <location>
        <begin position="133"/>
        <end position="154"/>
    </location>
</feature>
<comment type="caution">
    <text evidence="11">The sequence shown here is derived from an EMBL/GenBank/DDBJ whole genome shotgun (WGS) entry which is preliminary data.</text>
</comment>
<evidence type="ECO:0000313" key="11">
    <source>
        <dbReference type="EMBL" id="CAJ1940300.1"/>
    </source>
</evidence>
<evidence type="ECO:0000256" key="5">
    <source>
        <dbReference type="ARBA" id="ARBA00022824"/>
    </source>
</evidence>
<keyword evidence="12" id="KW-1185">Reference proteome</keyword>
<comment type="pathway">
    <text evidence="2">Protein modification; protein glycosylation.</text>
</comment>
<sequence>MSTSAKDASPEATANGKGSTEDSRAALRGTFFTFGLRLISFACTQVTLRYLDPTALGRASIQLELLLTTVLFFSREGFRLALTRNLTAESWNVAWLTIPLVSLVAGLALVWHLSRTLYSGSAGEVDSDYVMAGALYCLASWIEGCAEPAVLHFLRRMDTPKRSSAEALGTMAKAFATVVGLQYLGPTSVTAFGLSQLLYSLTYAIYLYWNAWNTLPMPNRTFDGATCSRAFQFTLQGVFKHLLTEADKIVLTTLSDSYNQGVYAMGSSYGGLAARILLQPLEENARLLLSRLAMRHAFAELEQSFLIFVKLVLYIGLLFSFVAVNYTNLLLCLLAGREWGSNEEAANVLSAFCVYTAFLAANGMTEAFVYGVTRAGMMEVGISHAVTGITLVVLAPWATAKGAAAGLVAVNCLAMLMRSCFSLHLASKYFGEKESKPPRMVLLRLLRNMSPHPMVIASYGLSWAVTRHTLGKIKERGFHTALQIRNKEWLWLTGHHLVAGVFCVVVTLSLAITMDRQFIRSFRLMIRQKND</sequence>
<evidence type="ECO:0000256" key="8">
    <source>
        <dbReference type="ARBA" id="ARBA00045912"/>
    </source>
</evidence>
<feature type="transmembrane region" description="Helical" evidence="9">
    <location>
        <begin position="191"/>
        <end position="209"/>
    </location>
</feature>
<name>A0AAD2CRA9_9STRA</name>
<proteinExistence type="inferred from homology"/>
<comment type="subcellular location">
    <subcellularLocation>
        <location evidence="1 9">Endoplasmic reticulum membrane</location>
        <topology evidence="1 9">Multi-pass membrane protein</topology>
    </subcellularLocation>
</comment>
<evidence type="ECO:0000256" key="6">
    <source>
        <dbReference type="ARBA" id="ARBA00022989"/>
    </source>
</evidence>
<dbReference type="PANTHER" id="PTHR13117">
    <property type="entry name" value="ENDOPLASMIC RETICULUM MULTISPAN TRANSMEMBRANE PROTEIN-RELATED"/>
    <property type="match status" value="1"/>
</dbReference>
<comment type="caution">
    <text evidence="9">Lacks conserved residue(s) required for the propagation of feature annotation.</text>
</comment>
<evidence type="ECO:0000256" key="2">
    <source>
        <dbReference type="ARBA" id="ARBA00004922"/>
    </source>
</evidence>
<comment type="function">
    <text evidence="8 9">Intramembrane glycolipid transporter that operates in the biosynthetic pathway of dolichol-linked oligosaccharides, the glycan precursors employed in protein asparagine (N)-glycosylation. The sequential addition of sugars to dolichol pyrophosphate produces dolichol-linked oligosaccharides containing fourteen sugars, including two GlcNAcs, nine mannoses and three glucoses. Once assembled, the oligosaccharide is transferred from the lipid to nascent proteins by oligosaccharyltransferases. The assembly of dolichol-linked oligosaccharides begins on the cytosolic side of the endoplasmic reticulum membrane and finishes in its lumen. RFT1 could mediate the translocation of the cytosolically oriented intermediate DolPP-GlcNAc2Man5, produced by ALG11, into the ER lumen where dolichol-linked oligosaccharides assembly continues. However, the intramembrane lipid transporter activity could not be confirmed in vitro.</text>
</comment>
<dbReference type="Pfam" id="PF04506">
    <property type="entry name" value="Rft-1"/>
    <property type="match status" value="1"/>
</dbReference>
<dbReference type="InterPro" id="IPR007594">
    <property type="entry name" value="RFT1"/>
</dbReference>
<keyword evidence="4 9" id="KW-0812">Transmembrane</keyword>
<feature type="transmembrane region" description="Helical" evidence="9">
    <location>
        <begin position="311"/>
        <end position="336"/>
    </location>
</feature>
<dbReference type="Proteomes" id="UP001295423">
    <property type="component" value="Unassembled WGS sequence"/>
</dbReference>
<keyword evidence="7 9" id="KW-0472">Membrane</keyword>
<dbReference type="EMBL" id="CAKOGP040000890">
    <property type="protein sequence ID" value="CAJ1940300.1"/>
    <property type="molecule type" value="Genomic_DNA"/>
</dbReference>
<dbReference type="GO" id="GO:0005789">
    <property type="term" value="C:endoplasmic reticulum membrane"/>
    <property type="evidence" value="ECO:0007669"/>
    <property type="project" value="UniProtKB-SubCell"/>
</dbReference>
<feature type="transmembrane region" description="Helical" evidence="9">
    <location>
        <begin position="381"/>
        <end position="398"/>
    </location>
</feature>
<dbReference type="GO" id="GO:0034203">
    <property type="term" value="P:glycolipid translocation"/>
    <property type="evidence" value="ECO:0007669"/>
    <property type="project" value="TreeGrafter"/>
</dbReference>
<comment type="similarity">
    <text evidence="3 9">Belongs to the RFT1 family.</text>
</comment>
<evidence type="ECO:0000313" key="12">
    <source>
        <dbReference type="Proteomes" id="UP001295423"/>
    </source>
</evidence>
<evidence type="ECO:0000256" key="3">
    <source>
        <dbReference type="ARBA" id="ARBA00010288"/>
    </source>
</evidence>
<organism evidence="11 12">
    <name type="scientific">Cylindrotheca closterium</name>
    <dbReference type="NCBI Taxonomy" id="2856"/>
    <lineage>
        <taxon>Eukaryota</taxon>
        <taxon>Sar</taxon>
        <taxon>Stramenopiles</taxon>
        <taxon>Ochrophyta</taxon>
        <taxon>Bacillariophyta</taxon>
        <taxon>Bacillariophyceae</taxon>
        <taxon>Bacillariophycidae</taxon>
        <taxon>Bacillariales</taxon>
        <taxon>Bacillariaceae</taxon>
        <taxon>Cylindrotheca</taxon>
    </lineage>
</organism>
<gene>
    <name evidence="11" type="ORF">CYCCA115_LOCUS6973</name>
</gene>
<feature type="transmembrane region" description="Helical" evidence="9">
    <location>
        <begin position="166"/>
        <end position="185"/>
    </location>
</feature>
<accession>A0AAD2CRA9</accession>
<keyword evidence="5" id="KW-0256">Endoplasmic reticulum</keyword>
<keyword evidence="6 9" id="KW-1133">Transmembrane helix</keyword>
<evidence type="ECO:0000256" key="1">
    <source>
        <dbReference type="ARBA" id="ARBA00004477"/>
    </source>
</evidence>
<dbReference type="AlphaFoldDB" id="A0AAD2CRA9"/>
<reference evidence="11" key="1">
    <citation type="submission" date="2023-08" db="EMBL/GenBank/DDBJ databases">
        <authorList>
            <person name="Audoor S."/>
            <person name="Bilcke G."/>
        </authorList>
    </citation>
    <scope>NUCLEOTIDE SEQUENCE</scope>
</reference>
<evidence type="ECO:0000256" key="4">
    <source>
        <dbReference type="ARBA" id="ARBA00022692"/>
    </source>
</evidence>
<evidence type="ECO:0000256" key="10">
    <source>
        <dbReference type="SAM" id="MobiDB-lite"/>
    </source>
</evidence>
<evidence type="ECO:0000256" key="9">
    <source>
        <dbReference type="RuleBase" id="RU365067"/>
    </source>
</evidence>
<dbReference type="PANTHER" id="PTHR13117:SF5">
    <property type="entry name" value="PROTEIN RFT1 HOMOLOG"/>
    <property type="match status" value="1"/>
</dbReference>
<feature type="transmembrane region" description="Helical" evidence="9">
    <location>
        <begin position="348"/>
        <end position="369"/>
    </location>
</feature>
<evidence type="ECO:0000256" key="7">
    <source>
        <dbReference type="ARBA" id="ARBA00023136"/>
    </source>
</evidence>
<protein>
    <recommendedName>
        <fullName evidence="9">Protein RFT1 homolog</fullName>
    </recommendedName>
</protein>